<accession>A0A6D2JZZ6</accession>
<proteinExistence type="predicted"/>
<keyword evidence="1" id="KW-0732">Signal</keyword>
<evidence type="ECO:0000256" key="1">
    <source>
        <dbReference type="SAM" id="SignalP"/>
    </source>
</evidence>
<feature type="signal peptide" evidence="1">
    <location>
        <begin position="1"/>
        <end position="20"/>
    </location>
</feature>
<dbReference type="OrthoDB" id="1093396at2759"/>
<keyword evidence="3" id="KW-1185">Reference proteome</keyword>
<sequence>MSPTTIALFLVSFVITGTSSDVAPAAKEFHFFLSSHEHEQPQFLTVEGCNNECKTACCNCDIEQQPPVCVQCCRI</sequence>
<organism evidence="2 3">
    <name type="scientific">Microthlaspi erraticum</name>
    <dbReference type="NCBI Taxonomy" id="1685480"/>
    <lineage>
        <taxon>Eukaryota</taxon>
        <taxon>Viridiplantae</taxon>
        <taxon>Streptophyta</taxon>
        <taxon>Embryophyta</taxon>
        <taxon>Tracheophyta</taxon>
        <taxon>Spermatophyta</taxon>
        <taxon>Magnoliopsida</taxon>
        <taxon>eudicotyledons</taxon>
        <taxon>Gunneridae</taxon>
        <taxon>Pentapetalae</taxon>
        <taxon>rosids</taxon>
        <taxon>malvids</taxon>
        <taxon>Brassicales</taxon>
        <taxon>Brassicaceae</taxon>
        <taxon>Coluteocarpeae</taxon>
        <taxon>Microthlaspi</taxon>
    </lineage>
</organism>
<evidence type="ECO:0000313" key="2">
    <source>
        <dbReference type="EMBL" id="CAA7046565.1"/>
    </source>
</evidence>
<feature type="chain" id="PRO_5025549213" evidence="1">
    <location>
        <begin position="21"/>
        <end position="75"/>
    </location>
</feature>
<reference evidence="2" key="1">
    <citation type="submission" date="2020-01" db="EMBL/GenBank/DDBJ databases">
        <authorList>
            <person name="Mishra B."/>
        </authorList>
    </citation>
    <scope>NUCLEOTIDE SEQUENCE [LARGE SCALE GENOMIC DNA]</scope>
</reference>
<dbReference type="Proteomes" id="UP000467841">
    <property type="component" value="Unassembled WGS sequence"/>
</dbReference>
<evidence type="ECO:0000313" key="3">
    <source>
        <dbReference type="Proteomes" id="UP000467841"/>
    </source>
</evidence>
<comment type="caution">
    <text evidence="2">The sequence shown here is derived from an EMBL/GenBank/DDBJ whole genome shotgun (WGS) entry which is preliminary data.</text>
</comment>
<gene>
    <name evidence="2" type="ORF">MERR_LOCUS33800</name>
</gene>
<dbReference type="EMBL" id="CACVBM020001351">
    <property type="protein sequence ID" value="CAA7046565.1"/>
    <property type="molecule type" value="Genomic_DNA"/>
</dbReference>
<dbReference type="AlphaFoldDB" id="A0A6D2JZZ6"/>
<name>A0A6D2JZZ6_9BRAS</name>
<protein>
    <submittedName>
        <fullName evidence="2">Uncharacterized protein</fullName>
    </submittedName>
</protein>